<evidence type="ECO:0000256" key="1">
    <source>
        <dbReference type="SAM" id="SignalP"/>
    </source>
</evidence>
<sequence length="543" mass="58805">MKRFLLTLLACLALRLPYAQAPATAFRAKQGPDLIMLNGKLFTADSARPYVEALAIQGSRILATGTSAMIRNLATAHTTIVDLQGKTGVPGFNDAHDHLGMVETANTFRAPFSVPGLSKQAVADSVRRLVSQARPGQWLSGPIGLTVLRDPTAGRRFLDSLAPNNPVVLGVPWGHGMLINSAALRALHLTDTASDPLGGWYERQPGTTKLAGPLFEYAQFPFWQAVATANPTALVRELQAYAQQQLTFGITTVQNMSSLLQGTAARQYFGAAALPVRTRLIAMPSTTDQGRNVREWAVPFNAGRSLTYASGVKYMIDGTSLEQNALRTTPYPGRPGWYGRLNFPPDTLRRLLREALVSNQQLMLHVTGDSATTLVVQLMKDLAPAAVWQRKRVRIEHGTGIRAASAQDIKKLGIIVVHTPQYGMRSPLRSWLDLGIPVALGPDGVTNPFLSIQVVTTQQATPTENLTREQAVRAYTINSAYAEFAEAIKGTLQPGKLADLAILSADVFSVPAAQLPSIRSVLTIVNGKIVYRHPAKTTNLTRP</sequence>
<keyword evidence="4" id="KW-1185">Reference proteome</keyword>
<dbReference type="PANTHER" id="PTHR22642:SF2">
    <property type="entry name" value="PROTEIN LONG AFTER FAR-RED 3"/>
    <property type="match status" value="1"/>
</dbReference>
<dbReference type="InterPro" id="IPR011059">
    <property type="entry name" value="Metal-dep_hydrolase_composite"/>
</dbReference>
<dbReference type="SUPFAM" id="SSF51556">
    <property type="entry name" value="Metallo-dependent hydrolases"/>
    <property type="match status" value="1"/>
</dbReference>
<evidence type="ECO:0000259" key="2">
    <source>
        <dbReference type="Pfam" id="PF07969"/>
    </source>
</evidence>
<dbReference type="InterPro" id="IPR013108">
    <property type="entry name" value="Amidohydro_3"/>
</dbReference>
<dbReference type="Gene3D" id="2.30.40.10">
    <property type="entry name" value="Urease, subunit C, domain 1"/>
    <property type="match status" value="1"/>
</dbReference>
<evidence type="ECO:0000313" key="3">
    <source>
        <dbReference type="EMBL" id="UOG77319.1"/>
    </source>
</evidence>
<dbReference type="Proteomes" id="UP000831113">
    <property type="component" value="Plasmid unnamed1"/>
</dbReference>
<organism evidence="3 4">
    <name type="scientific">Hymenobacter tibetensis</name>
    <dbReference type="NCBI Taxonomy" id="497967"/>
    <lineage>
        <taxon>Bacteria</taxon>
        <taxon>Pseudomonadati</taxon>
        <taxon>Bacteroidota</taxon>
        <taxon>Cytophagia</taxon>
        <taxon>Cytophagales</taxon>
        <taxon>Hymenobacteraceae</taxon>
        <taxon>Hymenobacter</taxon>
    </lineage>
</organism>
<feature type="chain" id="PRO_5046957883" evidence="1">
    <location>
        <begin position="22"/>
        <end position="543"/>
    </location>
</feature>
<keyword evidence="3" id="KW-0614">Plasmid</keyword>
<dbReference type="PANTHER" id="PTHR22642">
    <property type="entry name" value="IMIDAZOLONEPROPIONASE"/>
    <property type="match status" value="1"/>
</dbReference>
<keyword evidence="1" id="KW-0732">Signal</keyword>
<accession>A0ABY4D5L6</accession>
<gene>
    <name evidence="3" type="ORF">MTX78_23520</name>
</gene>
<dbReference type="EMBL" id="CP094670">
    <property type="protein sequence ID" value="UOG77319.1"/>
    <property type="molecule type" value="Genomic_DNA"/>
</dbReference>
<feature type="domain" description="Amidohydrolase 3" evidence="2">
    <location>
        <begin position="80"/>
        <end position="531"/>
    </location>
</feature>
<dbReference type="SUPFAM" id="SSF51338">
    <property type="entry name" value="Composite domain of metallo-dependent hydrolases"/>
    <property type="match status" value="1"/>
</dbReference>
<dbReference type="InterPro" id="IPR032466">
    <property type="entry name" value="Metal_Hydrolase"/>
</dbReference>
<dbReference type="Gene3D" id="3.20.20.140">
    <property type="entry name" value="Metal-dependent hydrolases"/>
    <property type="match status" value="1"/>
</dbReference>
<feature type="signal peptide" evidence="1">
    <location>
        <begin position="1"/>
        <end position="21"/>
    </location>
</feature>
<name>A0ABY4D5L6_9BACT</name>
<geneLocation type="plasmid" evidence="3 4">
    <name>unnamed1</name>
</geneLocation>
<evidence type="ECO:0000313" key="4">
    <source>
        <dbReference type="Proteomes" id="UP000831113"/>
    </source>
</evidence>
<dbReference type="RefSeq" id="WP_243803043.1">
    <property type="nucleotide sequence ID" value="NZ_CP094670.1"/>
</dbReference>
<dbReference type="Gene3D" id="3.10.310.70">
    <property type="match status" value="1"/>
</dbReference>
<proteinExistence type="predicted"/>
<protein>
    <submittedName>
        <fullName evidence="3">Amidohydrolase</fullName>
    </submittedName>
</protein>
<dbReference type="Pfam" id="PF07969">
    <property type="entry name" value="Amidohydro_3"/>
    <property type="match status" value="1"/>
</dbReference>
<reference evidence="3 4" key="1">
    <citation type="submission" date="2022-03" db="EMBL/GenBank/DDBJ databases">
        <title>Hymenobactersp. isolated from the air.</title>
        <authorList>
            <person name="Won M."/>
            <person name="Kwon S.-W."/>
        </authorList>
    </citation>
    <scope>NUCLEOTIDE SEQUENCE [LARGE SCALE GENOMIC DNA]</scope>
    <source>
        <strain evidence="3 4">KACC 21982</strain>
        <plasmid evidence="3 4">unnamed1</plasmid>
    </source>
</reference>